<keyword evidence="5" id="KW-1185">Reference proteome</keyword>
<dbReference type="Gene3D" id="3.40.50.1000">
    <property type="entry name" value="HAD superfamily/HAD-like"/>
    <property type="match status" value="1"/>
</dbReference>
<dbReference type="InterPro" id="IPR023214">
    <property type="entry name" value="HAD_sf"/>
</dbReference>
<dbReference type="CDD" id="cd02612">
    <property type="entry name" value="HAD_PGPPase"/>
    <property type="match status" value="1"/>
</dbReference>
<keyword evidence="3" id="KW-0460">Magnesium</keyword>
<organism evidence="4 5">
    <name type="scientific">Motilimonas cestriensis</name>
    <dbReference type="NCBI Taxonomy" id="2742685"/>
    <lineage>
        <taxon>Bacteria</taxon>
        <taxon>Pseudomonadati</taxon>
        <taxon>Pseudomonadota</taxon>
        <taxon>Gammaproteobacteria</taxon>
        <taxon>Alteromonadales</taxon>
        <taxon>Alteromonadales genera incertae sedis</taxon>
        <taxon>Motilimonas</taxon>
    </lineage>
</organism>
<evidence type="ECO:0000313" key="4">
    <source>
        <dbReference type="EMBL" id="MCE2595944.1"/>
    </source>
</evidence>
<dbReference type="InterPro" id="IPR050582">
    <property type="entry name" value="HAD-like_SerB"/>
</dbReference>
<dbReference type="PANTHER" id="PTHR43344:SF13">
    <property type="entry name" value="PHOSPHATASE RV3661-RELATED"/>
    <property type="match status" value="1"/>
</dbReference>
<dbReference type="Gene3D" id="1.20.1440.100">
    <property type="entry name" value="SG protein - dephosphorylation function"/>
    <property type="match status" value="1"/>
</dbReference>
<evidence type="ECO:0000256" key="1">
    <source>
        <dbReference type="ARBA" id="ARBA00022723"/>
    </source>
</evidence>
<dbReference type="NCBIfam" id="TIGR01488">
    <property type="entry name" value="HAD-SF-IB"/>
    <property type="match status" value="1"/>
</dbReference>
<dbReference type="EMBL" id="JAIMJA010000014">
    <property type="protein sequence ID" value="MCE2595944.1"/>
    <property type="molecule type" value="Genomic_DNA"/>
</dbReference>
<dbReference type="PANTHER" id="PTHR43344">
    <property type="entry name" value="PHOSPHOSERINE PHOSPHATASE"/>
    <property type="match status" value="1"/>
</dbReference>
<proteinExistence type="predicted"/>
<dbReference type="RefSeq" id="WP_233053606.1">
    <property type="nucleotide sequence ID" value="NZ_JAIMJA010000014.1"/>
</dbReference>
<dbReference type="Proteomes" id="UP001201273">
    <property type="component" value="Unassembled WGS sequence"/>
</dbReference>
<accession>A0ABS8WA97</accession>
<evidence type="ECO:0000256" key="2">
    <source>
        <dbReference type="ARBA" id="ARBA00022801"/>
    </source>
</evidence>
<dbReference type="Pfam" id="PF12710">
    <property type="entry name" value="HAD"/>
    <property type="match status" value="1"/>
</dbReference>
<protein>
    <submittedName>
        <fullName evidence="4">HAD-IB family hydrolase</fullName>
    </submittedName>
</protein>
<reference evidence="4 5" key="1">
    <citation type="journal article" date="2022" name="Environ. Microbiol. Rep.">
        <title>Eco-phylogenetic analyses reveal divergent evolution of vitamin B12 metabolism in the marine bacterial family 'Psychromonadaceae'.</title>
        <authorList>
            <person name="Jin X."/>
            <person name="Yang Y."/>
            <person name="Cao H."/>
            <person name="Gao B."/>
            <person name="Zhao Z."/>
        </authorList>
    </citation>
    <scope>NUCLEOTIDE SEQUENCE [LARGE SCALE GENOMIC DNA]</scope>
    <source>
        <strain evidence="4 5">MKS20</strain>
    </source>
</reference>
<dbReference type="InterPro" id="IPR036412">
    <property type="entry name" value="HAD-like_sf"/>
</dbReference>
<dbReference type="NCBIfam" id="TIGR01490">
    <property type="entry name" value="HAD-SF-IB-hyp1"/>
    <property type="match status" value="1"/>
</dbReference>
<comment type="caution">
    <text evidence="4">The sequence shown here is derived from an EMBL/GenBank/DDBJ whole genome shotgun (WGS) entry which is preliminary data.</text>
</comment>
<gene>
    <name evidence="4" type="ORF">K6Y31_14110</name>
</gene>
<keyword evidence="1" id="KW-0479">Metal-binding</keyword>
<evidence type="ECO:0000256" key="3">
    <source>
        <dbReference type="ARBA" id="ARBA00022842"/>
    </source>
</evidence>
<dbReference type="SUPFAM" id="SSF56784">
    <property type="entry name" value="HAD-like"/>
    <property type="match status" value="1"/>
</dbReference>
<dbReference type="GO" id="GO:0016787">
    <property type="term" value="F:hydrolase activity"/>
    <property type="evidence" value="ECO:0007669"/>
    <property type="project" value="UniProtKB-KW"/>
</dbReference>
<dbReference type="InterPro" id="IPR006385">
    <property type="entry name" value="HAD_hydro_SerB1"/>
</dbReference>
<keyword evidence="2 4" id="KW-0378">Hydrolase</keyword>
<sequence>MTQPIYVFDLDDTLINGDCAMIWSEFLADNGIATDPDFVANDRALMSQYANGTLDMAQYLEFVMVPLKDVPVAQVHQLAKRCVQERVLPKLYPEAQRLIENLHRDNIATLIISASVDFIVQAVAQEIGISQAMGIELKVVNQRYTHEIQGIPSFREGKVARIKEWLANRPEHHGEVHFFTDSINDLPLCEYADQTYLVNPCQQLTEHARRTQWPILNWGNKEMTLASLGH</sequence>
<evidence type="ECO:0000313" key="5">
    <source>
        <dbReference type="Proteomes" id="UP001201273"/>
    </source>
</evidence>
<name>A0ABS8WA97_9GAMM</name>